<dbReference type="KEGG" id="nri:NRI_0521"/>
<dbReference type="Pfam" id="PF03060">
    <property type="entry name" value="NMO"/>
    <property type="match status" value="1"/>
</dbReference>
<dbReference type="eggNOG" id="COG2070">
    <property type="taxonomic scope" value="Bacteria"/>
</dbReference>
<keyword evidence="3 4" id="KW-0560">Oxidoreductase</keyword>
<sequence>MFSLIDCWNRGKGFLGTRYSIMGGAMSWISEHRLVSAISNAGAFGVLACSAMSPDQLEQEICLTKELVGSNPFGVNIVLMHPQLPELIDVCIRSGVTHVILAGGIPSKQVLSLVLNHGIKVIVFAPSISIAKKMCRIGASALIIEGREAGGHITRVSTSVLAQEILPEIRDVPIFVAGGIGTGAIVKSYLEMGAAGCQVGTLFACAKESIAHPRFKAKCVAASSHDAVVSEQLDPRLAVIPVRLLKNDATEEFKVFQREIIRQLDSAHISKEEAQLAIEKFWAGSLRRAVIEGDTERGSVMAGEVVGLVKGERPVREILNDLISCV</sequence>
<dbReference type="CDD" id="cd04730">
    <property type="entry name" value="NPD_like"/>
    <property type="match status" value="1"/>
</dbReference>
<proteinExistence type="predicted"/>
<accession>C6V535</accession>
<evidence type="ECO:0000256" key="2">
    <source>
        <dbReference type="ARBA" id="ARBA00022643"/>
    </source>
</evidence>
<dbReference type="EMBL" id="CP001431">
    <property type="protein sequence ID" value="ACT69500.1"/>
    <property type="molecule type" value="Genomic_DNA"/>
</dbReference>
<dbReference type="OrthoDB" id="7165168at2"/>
<dbReference type="GO" id="GO:0018580">
    <property type="term" value="F:nitronate monooxygenase activity"/>
    <property type="evidence" value="ECO:0007669"/>
    <property type="project" value="InterPro"/>
</dbReference>
<evidence type="ECO:0000313" key="5">
    <source>
        <dbReference type="Proteomes" id="UP000001627"/>
    </source>
</evidence>
<gene>
    <name evidence="4" type="primary">fabK</name>
    <name evidence="4" type="ordered locus">NRI_0521</name>
</gene>
<protein>
    <submittedName>
        <fullName evidence="4">Enoyl-(Acyl-carrier-protein) reductase II</fullName>
        <ecNumber evidence="4">1.3.1.9</ecNumber>
    </submittedName>
</protein>
<dbReference type="AlphaFoldDB" id="C6V535"/>
<dbReference type="HOGENOM" id="CLU_038732_1_1_5"/>
<dbReference type="PANTHER" id="PTHR32332">
    <property type="entry name" value="2-NITROPROPANE DIOXYGENASE"/>
    <property type="match status" value="1"/>
</dbReference>
<organism evidence="4 5">
    <name type="scientific">Neorickettsia risticii (strain Illinois)</name>
    <dbReference type="NCBI Taxonomy" id="434131"/>
    <lineage>
        <taxon>Bacteria</taxon>
        <taxon>Pseudomonadati</taxon>
        <taxon>Pseudomonadota</taxon>
        <taxon>Alphaproteobacteria</taxon>
        <taxon>Rickettsiales</taxon>
        <taxon>Anaplasmataceae</taxon>
        <taxon>Neorickettsia</taxon>
    </lineage>
</organism>
<name>C6V535_NEORI</name>
<evidence type="ECO:0000256" key="3">
    <source>
        <dbReference type="ARBA" id="ARBA00023002"/>
    </source>
</evidence>
<keyword evidence="5" id="KW-1185">Reference proteome</keyword>
<dbReference type="Proteomes" id="UP000001627">
    <property type="component" value="Chromosome"/>
</dbReference>
<dbReference type="STRING" id="434131.NRI_0521"/>
<keyword evidence="1" id="KW-0285">Flavoprotein</keyword>
<keyword evidence="2" id="KW-0288">FMN</keyword>
<dbReference type="RefSeq" id="WP_015816387.1">
    <property type="nucleotide sequence ID" value="NC_013009.1"/>
</dbReference>
<dbReference type="InterPro" id="IPR013785">
    <property type="entry name" value="Aldolase_TIM"/>
</dbReference>
<dbReference type="GO" id="GO:0004318">
    <property type="term" value="F:enoyl-[acyl-carrier-protein] reductase (NADH) activity"/>
    <property type="evidence" value="ECO:0007669"/>
    <property type="project" value="UniProtKB-EC"/>
</dbReference>
<dbReference type="SUPFAM" id="SSF51412">
    <property type="entry name" value="Inosine monophosphate dehydrogenase (IMPDH)"/>
    <property type="match status" value="1"/>
</dbReference>
<dbReference type="Gene3D" id="3.20.20.70">
    <property type="entry name" value="Aldolase class I"/>
    <property type="match status" value="1"/>
</dbReference>
<evidence type="ECO:0000313" key="4">
    <source>
        <dbReference type="EMBL" id="ACT69500.1"/>
    </source>
</evidence>
<dbReference type="InterPro" id="IPR004136">
    <property type="entry name" value="NMO"/>
</dbReference>
<reference evidence="4 5" key="1">
    <citation type="journal article" date="2009" name="Nucleic Acids Res.">
        <title>Analysis of complete genome sequence of Neorickettsia risticii: causative agent of Potomac horse fever.</title>
        <authorList>
            <person name="Lin M."/>
            <person name="Zhang C."/>
            <person name="Gibson K."/>
            <person name="Rikihisa Y."/>
        </authorList>
    </citation>
    <scope>NUCLEOTIDE SEQUENCE [LARGE SCALE GENOMIC DNA]</scope>
    <source>
        <strain evidence="4 5">Illinois</strain>
    </source>
</reference>
<dbReference type="EC" id="1.3.1.9" evidence="4"/>
<dbReference type="PANTHER" id="PTHR32332:SF20">
    <property type="entry name" value="2-NITROPROPANE DIOXYGENASE-LIKE PROTEIN"/>
    <property type="match status" value="1"/>
</dbReference>
<evidence type="ECO:0000256" key="1">
    <source>
        <dbReference type="ARBA" id="ARBA00022630"/>
    </source>
</evidence>